<accession>A0A8X6R7W5</accession>
<dbReference type="Proteomes" id="UP000887159">
    <property type="component" value="Unassembled WGS sequence"/>
</dbReference>
<evidence type="ECO:0000313" key="1">
    <source>
        <dbReference type="EMBL" id="GFX89750.1"/>
    </source>
</evidence>
<proteinExistence type="predicted"/>
<protein>
    <submittedName>
        <fullName evidence="1">Uncharacterized protein</fullName>
    </submittedName>
</protein>
<evidence type="ECO:0000313" key="2">
    <source>
        <dbReference type="Proteomes" id="UP000887159"/>
    </source>
</evidence>
<dbReference type="EMBL" id="BMAU01021076">
    <property type="protein sequence ID" value="GFX89750.1"/>
    <property type="molecule type" value="Genomic_DNA"/>
</dbReference>
<gene>
    <name evidence="1" type="ORF">TNCV_3711821</name>
</gene>
<name>A0A8X6R7W5_TRICX</name>
<sequence>MNAFVVNDLKVNKNTIVDWYMFCREVCMTRKSKNHIRIGIISESEEVHQTTSLDEDHDRNLSSLLFINPFTSRLFHLASPLLINPFTSRLFHLTSLLRSVLILVLVPYRCHLATAAFHNRHR</sequence>
<dbReference type="AlphaFoldDB" id="A0A8X6R7W5"/>
<comment type="caution">
    <text evidence="1">The sequence shown here is derived from an EMBL/GenBank/DDBJ whole genome shotgun (WGS) entry which is preliminary data.</text>
</comment>
<keyword evidence="2" id="KW-1185">Reference proteome</keyword>
<reference evidence="1" key="1">
    <citation type="submission" date="2020-08" db="EMBL/GenBank/DDBJ databases">
        <title>Multicomponent nature underlies the extraordinary mechanical properties of spider dragline silk.</title>
        <authorList>
            <person name="Kono N."/>
            <person name="Nakamura H."/>
            <person name="Mori M."/>
            <person name="Yoshida Y."/>
            <person name="Ohtoshi R."/>
            <person name="Malay A.D."/>
            <person name="Moran D.A.P."/>
            <person name="Tomita M."/>
            <person name="Numata K."/>
            <person name="Arakawa K."/>
        </authorList>
    </citation>
    <scope>NUCLEOTIDE SEQUENCE</scope>
</reference>
<organism evidence="1 2">
    <name type="scientific">Trichonephila clavipes</name>
    <name type="common">Golden silk orbweaver</name>
    <name type="synonym">Nephila clavipes</name>
    <dbReference type="NCBI Taxonomy" id="2585209"/>
    <lineage>
        <taxon>Eukaryota</taxon>
        <taxon>Metazoa</taxon>
        <taxon>Ecdysozoa</taxon>
        <taxon>Arthropoda</taxon>
        <taxon>Chelicerata</taxon>
        <taxon>Arachnida</taxon>
        <taxon>Araneae</taxon>
        <taxon>Araneomorphae</taxon>
        <taxon>Entelegynae</taxon>
        <taxon>Araneoidea</taxon>
        <taxon>Nephilidae</taxon>
        <taxon>Trichonephila</taxon>
    </lineage>
</organism>